<dbReference type="Proteomes" id="UP001482186">
    <property type="component" value="Unassembled WGS sequence"/>
</dbReference>
<proteinExistence type="predicted"/>
<evidence type="ECO:0000259" key="1">
    <source>
        <dbReference type="SMART" id="SM00507"/>
    </source>
</evidence>
<evidence type="ECO:0000313" key="2">
    <source>
        <dbReference type="EMBL" id="MEQ2452783.1"/>
    </source>
</evidence>
<keyword evidence="2" id="KW-0540">Nuclease</keyword>
<dbReference type="SMART" id="SM00507">
    <property type="entry name" value="HNHc"/>
    <property type="match status" value="1"/>
</dbReference>
<name>A0ABV1EHP5_9FIRM</name>
<dbReference type="GO" id="GO:0004519">
    <property type="term" value="F:endonuclease activity"/>
    <property type="evidence" value="ECO:0007669"/>
    <property type="project" value="UniProtKB-KW"/>
</dbReference>
<dbReference type="InterPro" id="IPR002711">
    <property type="entry name" value="HNH"/>
</dbReference>
<gene>
    <name evidence="2" type="ORF">AAAT04_01790</name>
</gene>
<accession>A0ABV1EHP5</accession>
<organism evidence="2 3">
    <name type="scientific">Coprococcus ammoniilyticus</name>
    <dbReference type="NCBI Taxonomy" id="2981785"/>
    <lineage>
        <taxon>Bacteria</taxon>
        <taxon>Bacillati</taxon>
        <taxon>Bacillota</taxon>
        <taxon>Clostridia</taxon>
        <taxon>Lachnospirales</taxon>
        <taxon>Lachnospiraceae</taxon>
        <taxon>Coprococcus</taxon>
    </lineage>
</organism>
<sequence length="138" mass="16264">MSKREPIKTTKEAIISYWAKHQDECGLSVDWAEAGERCWRCGCERSLDRCHIIPDSLGGKDEPENLVLLCKRCHADGPNVADPEIMWDWIRAYGVSFYDTFWGCEGMREYKFIYGYKFRSALRYILDHLENELDERKM</sequence>
<dbReference type="RefSeq" id="WP_349115594.1">
    <property type="nucleotide sequence ID" value="NZ_JBBNFM010000001.1"/>
</dbReference>
<dbReference type="EMBL" id="JBBNFM010000001">
    <property type="protein sequence ID" value="MEQ2452783.1"/>
    <property type="molecule type" value="Genomic_DNA"/>
</dbReference>
<feature type="domain" description="HNH nuclease" evidence="1">
    <location>
        <begin position="26"/>
        <end position="75"/>
    </location>
</feature>
<protein>
    <submittedName>
        <fullName evidence="2">HNH endonuclease signature motif containing protein</fullName>
    </submittedName>
</protein>
<comment type="caution">
    <text evidence="2">The sequence shown here is derived from an EMBL/GenBank/DDBJ whole genome shotgun (WGS) entry which is preliminary data.</text>
</comment>
<dbReference type="InterPro" id="IPR003615">
    <property type="entry name" value="HNH_nuc"/>
</dbReference>
<dbReference type="CDD" id="cd00085">
    <property type="entry name" value="HNHc"/>
    <property type="match status" value="1"/>
</dbReference>
<keyword evidence="3" id="KW-1185">Reference proteome</keyword>
<dbReference type="Gene3D" id="1.10.30.50">
    <property type="match status" value="1"/>
</dbReference>
<reference evidence="2 3" key="1">
    <citation type="submission" date="2024-04" db="EMBL/GenBank/DDBJ databases">
        <title>Human intestinal bacterial collection.</title>
        <authorList>
            <person name="Pauvert C."/>
            <person name="Hitch T.C.A."/>
            <person name="Clavel T."/>
        </authorList>
    </citation>
    <scope>NUCLEOTIDE SEQUENCE [LARGE SCALE GENOMIC DNA]</scope>
    <source>
        <strain evidence="2 3">CLA-AA-H141</strain>
    </source>
</reference>
<evidence type="ECO:0000313" key="3">
    <source>
        <dbReference type="Proteomes" id="UP001482186"/>
    </source>
</evidence>
<keyword evidence="2" id="KW-0378">Hydrolase</keyword>
<keyword evidence="2" id="KW-0255">Endonuclease</keyword>
<dbReference type="Pfam" id="PF01844">
    <property type="entry name" value="HNH"/>
    <property type="match status" value="1"/>
</dbReference>